<protein>
    <submittedName>
        <fullName evidence="7">Uncharacterized protein</fullName>
    </submittedName>
</protein>
<evidence type="ECO:0000256" key="2">
    <source>
        <dbReference type="ARBA" id="ARBA00023125"/>
    </source>
</evidence>
<feature type="domain" description="HTH myb-type" evidence="6">
    <location>
        <begin position="117"/>
        <end position="171"/>
    </location>
</feature>
<dbReference type="PROSITE" id="PS51294">
    <property type="entry name" value="HTH_MYB"/>
    <property type="match status" value="1"/>
</dbReference>
<feature type="region of interest" description="Disordered" evidence="4">
    <location>
        <begin position="1"/>
        <end position="38"/>
    </location>
</feature>
<feature type="compositionally biased region" description="Basic residues" evidence="4">
    <location>
        <begin position="271"/>
        <end position="294"/>
    </location>
</feature>
<feature type="region of interest" description="Disordered" evidence="4">
    <location>
        <begin position="392"/>
        <end position="492"/>
    </location>
</feature>
<evidence type="ECO:0000259" key="5">
    <source>
        <dbReference type="PROSITE" id="PS50090"/>
    </source>
</evidence>
<dbReference type="Pfam" id="PF00249">
    <property type="entry name" value="Myb_DNA-binding"/>
    <property type="match status" value="1"/>
</dbReference>
<organism evidence="7 8">
    <name type="scientific">Lophiotrema nucula</name>
    <dbReference type="NCBI Taxonomy" id="690887"/>
    <lineage>
        <taxon>Eukaryota</taxon>
        <taxon>Fungi</taxon>
        <taxon>Dikarya</taxon>
        <taxon>Ascomycota</taxon>
        <taxon>Pezizomycotina</taxon>
        <taxon>Dothideomycetes</taxon>
        <taxon>Pleosporomycetidae</taxon>
        <taxon>Pleosporales</taxon>
        <taxon>Lophiotremataceae</taxon>
        <taxon>Lophiotrema</taxon>
    </lineage>
</organism>
<dbReference type="GO" id="GO:0005634">
    <property type="term" value="C:nucleus"/>
    <property type="evidence" value="ECO:0007669"/>
    <property type="project" value="UniProtKB-SubCell"/>
</dbReference>
<dbReference type="OrthoDB" id="39591at2759"/>
<dbReference type="InterPro" id="IPR017930">
    <property type="entry name" value="Myb_dom"/>
</dbReference>
<dbReference type="EMBL" id="ML977348">
    <property type="protein sequence ID" value="KAF2108332.1"/>
    <property type="molecule type" value="Genomic_DNA"/>
</dbReference>
<evidence type="ECO:0000259" key="6">
    <source>
        <dbReference type="PROSITE" id="PS51294"/>
    </source>
</evidence>
<evidence type="ECO:0000313" key="8">
    <source>
        <dbReference type="Proteomes" id="UP000799770"/>
    </source>
</evidence>
<dbReference type="CDD" id="cd00167">
    <property type="entry name" value="SANT"/>
    <property type="match status" value="1"/>
</dbReference>
<dbReference type="PANTHER" id="PTHR46380:SF2">
    <property type="entry name" value="CYCLIN-D-BINDING MYB-LIKE TRANSCRIPTION FACTOR 1"/>
    <property type="match status" value="1"/>
</dbReference>
<feature type="domain" description="Myb-like" evidence="5">
    <location>
        <begin position="123"/>
        <end position="167"/>
    </location>
</feature>
<dbReference type="InterPro" id="IPR001005">
    <property type="entry name" value="SANT/Myb"/>
</dbReference>
<evidence type="ECO:0000256" key="1">
    <source>
        <dbReference type="ARBA" id="ARBA00004123"/>
    </source>
</evidence>
<dbReference type="AlphaFoldDB" id="A0A6A5YMN2"/>
<keyword evidence="3" id="KW-0539">Nucleus</keyword>
<dbReference type="GO" id="GO:0000976">
    <property type="term" value="F:transcription cis-regulatory region binding"/>
    <property type="evidence" value="ECO:0007669"/>
    <property type="project" value="TreeGrafter"/>
</dbReference>
<proteinExistence type="predicted"/>
<feature type="region of interest" description="Disordered" evidence="4">
    <location>
        <begin position="241"/>
        <end position="294"/>
    </location>
</feature>
<dbReference type="InterPro" id="IPR051651">
    <property type="entry name" value="DMTF1_DNA-bind_reg"/>
</dbReference>
<reference evidence="7" key="1">
    <citation type="journal article" date="2020" name="Stud. Mycol.">
        <title>101 Dothideomycetes genomes: a test case for predicting lifestyles and emergence of pathogens.</title>
        <authorList>
            <person name="Haridas S."/>
            <person name="Albert R."/>
            <person name="Binder M."/>
            <person name="Bloem J."/>
            <person name="Labutti K."/>
            <person name="Salamov A."/>
            <person name="Andreopoulos B."/>
            <person name="Baker S."/>
            <person name="Barry K."/>
            <person name="Bills G."/>
            <person name="Bluhm B."/>
            <person name="Cannon C."/>
            <person name="Castanera R."/>
            <person name="Culley D."/>
            <person name="Daum C."/>
            <person name="Ezra D."/>
            <person name="Gonzalez J."/>
            <person name="Henrissat B."/>
            <person name="Kuo A."/>
            <person name="Liang C."/>
            <person name="Lipzen A."/>
            <person name="Lutzoni F."/>
            <person name="Magnuson J."/>
            <person name="Mondo S."/>
            <person name="Nolan M."/>
            <person name="Ohm R."/>
            <person name="Pangilinan J."/>
            <person name="Park H.-J."/>
            <person name="Ramirez L."/>
            <person name="Alfaro M."/>
            <person name="Sun H."/>
            <person name="Tritt A."/>
            <person name="Yoshinaga Y."/>
            <person name="Zwiers L.-H."/>
            <person name="Turgeon B."/>
            <person name="Goodwin S."/>
            <person name="Spatafora J."/>
            <person name="Crous P."/>
            <person name="Grigoriev I."/>
        </authorList>
    </citation>
    <scope>NUCLEOTIDE SEQUENCE</scope>
    <source>
        <strain evidence="7">CBS 627.86</strain>
    </source>
</reference>
<feature type="compositionally biased region" description="Basic residues" evidence="4">
    <location>
        <begin position="418"/>
        <end position="435"/>
    </location>
</feature>
<accession>A0A6A5YMN2</accession>
<feature type="compositionally biased region" description="Acidic residues" evidence="4">
    <location>
        <begin position="444"/>
        <end position="455"/>
    </location>
</feature>
<evidence type="ECO:0000256" key="4">
    <source>
        <dbReference type="SAM" id="MobiDB-lite"/>
    </source>
</evidence>
<dbReference type="PROSITE" id="PS50090">
    <property type="entry name" value="MYB_LIKE"/>
    <property type="match status" value="2"/>
</dbReference>
<feature type="domain" description="Myb-like" evidence="5">
    <location>
        <begin position="170"/>
        <end position="243"/>
    </location>
</feature>
<comment type="subcellular location">
    <subcellularLocation>
        <location evidence="1">Nucleus</location>
    </subcellularLocation>
</comment>
<dbReference type="InterPro" id="IPR009057">
    <property type="entry name" value="Homeodomain-like_sf"/>
</dbReference>
<sequence length="492" mass="55913">MAKLSNGNFPGPSAAARMLRERRELNEPPDLREQGGFTSDEEEILRQNITAHMATEDMDILGLVQMVQFVNSDSDEDPDARKEFLRQCRVFWKGLFEALPQRTTTMVKRYVRSRYHNFPKGGGQWTEEEDELLKELYAKHPQKWTAIAQLMGTRSAGNVRDRWRDYLQNDGKQNTKRWTDEEESELTQAVTDAMDKIKQERIAANEPIAGVDLMQYVHWPSISKAMGGTRTRVQCTVKWKQMQGREEQQRPMQGDDDDSDIDSVFGPVTPKAKRTPKKLKTPSRSSAIKRRTRKISRDKMMKGDKYDVMESLTAAVVEAGIEYEEDIPWELVTTERSGNLWSSADHNAVLQELKETVGPHKTLREYLLAINDYFDIDVNGCYGLSEEYKAAKEAKEGKVNRMSSTKKVRKEVVSPANNRKRKRESTRSQHGSKKFKSAERITDSDDDDEIEDDAADNNVAEDAAVNNATNDNASSSSSSSSDDDDDIDSDSS</sequence>
<dbReference type="SMART" id="SM00717">
    <property type="entry name" value="SANT"/>
    <property type="match status" value="3"/>
</dbReference>
<dbReference type="Gene3D" id="1.10.10.60">
    <property type="entry name" value="Homeodomain-like"/>
    <property type="match status" value="2"/>
</dbReference>
<dbReference type="PANTHER" id="PTHR46380">
    <property type="entry name" value="CYCLIN-D-BINDING MYB-LIKE TRANSCRIPTION FACTOR 1"/>
    <property type="match status" value="1"/>
</dbReference>
<feature type="compositionally biased region" description="Acidic residues" evidence="4">
    <location>
        <begin position="481"/>
        <end position="492"/>
    </location>
</feature>
<evidence type="ECO:0000313" key="7">
    <source>
        <dbReference type="EMBL" id="KAF2108332.1"/>
    </source>
</evidence>
<evidence type="ECO:0000256" key="3">
    <source>
        <dbReference type="ARBA" id="ARBA00023242"/>
    </source>
</evidence>
<dbReference type="SUPFAM" id="SSF46689">
    <property type="entry name" value="Homeodomain-like"/>
    <property type="match status" value="2"/>
</dbReference>
<dbReference type="GO" id="GO:0003700">
    <property type="term" value="F:DNA-binding transcription factor activity"/>
    <property type="evidence" value="ECO:0007669"/>
    <property type="project" value="TreeGrafter"/>
</dbReference>
<feature type="compositionally biased region" description="Basic and acidic residues" evidence="4">
    <location>
        <begin position="18"/>
        <end position="33"/>
    </location>
</feature>
<keyword evidence="8" id="KW-1185">Reference proteome</keyword>
<feature type="compositionally biased region" description="Low complexity" evidence="4">
    <location>
        <begin position="456"/>
        <end position="480"/>
    </location>
</feature>
<keyword evidence="2" id="KW-0238">DNA-binding</keyword>
<gene>
    <name evidence="7" type="ORF">BDV96DRAFT_652899</name>
</gene>
<dbReference type="Proteomes" id="UP000799770">
    <property type="component" value="Unassembled WGS sequence"/>
</dbReference>
<name>A0A6A5YMN2_9PLEO</name>